<dbReference type="SUPFAM" id="SSF54909">
    <property type="entry name" value="Dimeric alpha+beta barrel"/>
    <property type="match status" value="1"/>
</dbReference>
<dbReference type="AlphaFoldDB" id="A0A918IMP5"/>
<accession>A0A918IMP5</accession>
<name>A0A918IMP5_9RHOB</name>
<evidence type="ECO:0000313" key="2">
    <source>
        <dbReference type="Proteomes" id="UP000628984"/>
    </source>
</evidence>
<evidence type="ECO:0000313" key="1">
    <source>
        <dbReference type="EMBL" id="GGW22877.1"/>
    </source>
</evidence>
<proteinExistence type="predicted"/>
<evidence type="ECO:0008006" key="3">
    <source>
        <dbReference type="Google" id="ProtNLM"/>
    </source>
</evidence>
<dbReference type="Gene3D" id="3.30.70.100">
    <property type="match status" value="1"/>
</dbReference>
<reference evidence="1" key="1">
    <citation type="journal article" date="2014" name="Int. J. Syst. Evol. Microbiol.">
        <title>Complete genome sequence of Corynebacterium casei LMG S-19264T (=DSM 44701T), isolated from a smear-ripened cheese.</title>
        <authorList>
            <consortium name="US DOE Joint Genome Institute (JGI-PGF)"/>
            <person name="Walter F."/>
            <person name="Albersmeier A."/>
            <person name="Kalinowski J."/>
            <person name="Ruckert C."/>
        </authorList>
    </citation>
    <scope>NUCLEOTIDE SEQUENCE</scope>
    <source>
        <strain evidence="1">KCTC 23714</strain>
    </source>
</reference>
<reference evidence="1" key="2">
    <citation type="submission" date="2020-09" db="EMBL/GenBank/DDBJ databases">
        <authorList>
            <person name="Sun Q."/>
            <person name="Kim S."/>
        </authorList>
    </citation>
    <scope>NUCLEOTIDE SEQUENCE</scope>
    <source>
        <strain evidence="1">KCTC 23714</strain>
    </source>
</reference>
<organism evidence="1 2">
    <name type="scientific">Gemmobacter lanyuensis</name>
    <dbReference type="NCBI Taxonomy" id="1054497"/>
    <lineage>
        <taxon>Bacteria</taxon>
        <taxon>Pseudomonadati</taxon>
        <taxon>Pseudomonadota</taxon>
        <taxon>Alphaproteobacteria</taxon>
        <taxon>Rhodobacterales</taxon>
        <taxon>Paracoccaceae</taxon>
        <taxon>Gemmobacter</taxon>
    </lineage>
</organism>
<sequence length="123" mass="13228">MPDTQDLPQIAEAKAQATPAPTAALVAEIVRFRLNETITEQTLVDFARATGPLVRACPGFLGRHLMRDSDGVWTDLVLWENLDAARAAALAVTADPAFAPFMAALDVSSIEMSHQPVLWSLDG</sequence>
<gene>
    <name evidence="1" type="ORF">GCM10011452_07030</name>
</gene>
<dbReference type="Proteomes" id="UP000628984">
    <property type="component" value="Unassembled WGS sequence"/>
</dbReference>
<dbReference type="InterPro" id="IPR011008">
    <property type="entry name" value="Dimeric_a/b-barrel"/>
</dbReference>
<dbReference type="RefSeq" id="WP_189632406.1">
    <property type="nucleotide sequence ID" value="NZ_BMYQ01000001.1"/>
</dbReference>
<comment type="caution">
    <text evidence="1">The sequence shown here is derived from an EMBL/GenBank/DDBJ whole genome shotgun (WGS) entry which is preliminary data.</text>
</comment>
<dbReference type="EMBL" id="BMYQ01000001">
    <property type="protein sequence ID" value="GGW22877.1"/>
    <property type="molecule type" value="Genomic_DNA"/>
</dbReference>
<keyword evidence="2" id="KW-1185">Reference proteome</keyword>
<protein>
    <recommendedName>
        <fullName evidence="3">ABM domain-containing protein</fullName>
    </recommendedName>
</protein>